<sequence length="775" mass="89044">MTQITVVKRSGQREPLHIEKWQAQVAKVCKGIADVSQSMIEIKAQLHFYDGIRTEEIDGITLRAIVDLIDVEQNPDVGHTNYQYVAGKQRLSMLRKDVYGQYEPPHLYEIVKKNVATGLYTQELLEWYTEEDWNRMNDIIDHEKDEQYSYAAIEQLIEKYLVRNRATKEIYETPQVRYMVAAATVFHREEPNAARMRYIKEYYNAASDGLFTLATPVLAGLGTPTKQFSSCVLIRSDDDLDSIFASGEMMAKYASKRAGIGLEIGRLRPLGSPIRGGEIMHTGMIPFLKKWFGDLRSCSQGGIRNASATVFYPIWHHQFDDLIVLKNNQGTEETRVRHMDYGVVLNAMFWRRFKNRENITFFDPNEVPDLYEAFYRNTELFEELYVKYEKRSDLRKKTMAAEDVFKGGILKERTDTGRIYLVYVDNVMNQGPFDPEVHTIYQSNLCCEILLPTKPFKRLDDEEGRIALCTLGSINWGAFRNPEDMRRACRILQRSLCNILDYQDFLSIQSKLSNDEIQPLGIGVTNLAYWHAKRGLEYGEKDALHEVKSWMEHQAYYLTEATVELAKERGPCLHSDKTRYGQGTFPWEHRAKGVNELADFAPELDWETLRTNMKQHGVRNATLMAVAPVESSSVVINSTNGIEMPMSLITVKESKAGSLTQVVPEYHKLKNRYQLMWEQKDCDGYLKTAAVIAAYVDQSISTNTFYNPAHFADRKVPTTLIARNLMQAHYWGLKTFYYSLINKAGSKSTNTQPNNVQAMEPINFDDAEDCESCKL</sequence>
<dbReference type="PROSITE" id="PS00089">
    <property type="entry name" value="RIBORED_LARGE"/>
    <property type="match status" value="1"/>
</dbReference>
<gene>
    <name evidence="11" type="ORF">UFOVP328_345</name>
</gene>
<dbReference type="GO" id="GO:0005524">
    <property type="term" value="F:ATP binding"/>
    <property type="evidence" value="ECO:0007669"/>
    <property type="project" value="UniProtKB-UniRule"/>
</dbReference>
<dbReference type="NCBIfam" id="NF006578">
    <property type="entry name" value="PRK09103.1"/>
    <property type="match status" value="1"/>
</dbReference>
<evidence type="ECO:0000259" key="10">
    <source>
        <dbReference type="PROSITE" id="PS51161"/>
    </source>
</evidence>
<dbReference type="PANTHER" id="PTHR11573">
    <property type="entry name" value="RIBONUCLEOSIDE-DIPHOSPHATE REDUCTASE LARGE CHAIN"/>
    <property type="match status" value="1"/>
</dbReference>
<evidence type="ECO:0000256" key="2">
    <source>
        <dbReference type="ARBA" id="ARBA00012274"/>
    </source>
</evidence>
<dbReference type="Gene3D" id="3.20.70.20">
    <property type="match status" value="1"/>
</dbReference>
<evidence type="ECO:0000256" key="3">
    <source>
        <dbReference type="ARBA" id="ARBA00022533"/>
    </source>
</evidence>
<comment type="catalytic activity">
    <reaction evidence="9">
        <text>a 2'-deoxyribonucleoside 5'-diphosphate + [thioredoxin]-disulfide + H2O = a ribonucleoside 5'-diphosphate + [thioredoxin]-dithiol</text>
        <dbReference type="Rhea" id="RHEA:23252"/>
        <dbReference type="Rhea" id="RHEA-COMP:10698"/>
        <dbReference type="Rhea" id="RHEA-COMP:10700"/>
        <dbReference type="ChEBI" id="CHEBI:15377"/>
        <dbReference type="ChEBI" id="CHEBI:29950"/>
        <dbReference type="ChEBI" id="CHEBI:50058"/>
        <dbReference type="ChEBI" id="CHEBI:57930"/>
        <dbReference type="ChEBI" id="CHEBI:73316"/>
        <dbReference type="EC" id="1.17.4.1"/>
    </reaction>
</comment>
<dbReference type="InterPro" id="IPR005144">
    <property type="entry name" value="ATP-cone_dom"/>
</dbReference>
<keyword evidence="6 9" id="KW-0560">Oxidoreductase</keyword>
<dbReference type="GO" id="GO:0009263">
    <property type="term" value="P:deoxyribonucleotide biosynthetic process"/>
    <property type="evidence" value="ECO:0007669"/>
    <property type="project" value="UniProtKB-KW"/>
</dbReference>
<evidence type="ECO:0000256" key="6">
    <source>
        <dbReference type="ARBA" id="ARBA00023002"/>
    </source>
</evidence>
<reference evidence="11" key="1">
    <citation type="submission" date="2020-04" db="EMBL/GenBank/DDBJ databases">
        <authorList>
            <person name="Chiriac C."/>
            <person name="Salcher M."/>
            <person name="Ghai R."/>
            <person name="Kavagutti S V."/>
        </authorList>
    </citation>
    <scope>NUCLEOTIDE SEQUENCE</scope>
</reference>
<dbReference type="InterPro" id="IPR013346">
    <property type="entry name" value="NrdE_NrdA_C"/>
</dbReference>
<dbReference type="PRINTS" id="PR01183">
    <property type="entry name" value="RIBORDTASEM1"/>
</dbReference>
<dbReference type="EMBL" id="LR796341">
    <property type="protein sequence ID" value="CAB4138152.1"/>
    <property type="molecule type" value="Genomic_DNA"/>
</dbReference>
<dbReference type="NCBIfam" id="TIGR02506">
    <property type="entry name" value="NrdE_NrdA"/>
    <property type="match status" value="1"/>
</dbReference>
<dbReference type="EC" id="1.17.4.1" evidence="2 9"/>
<dbReference type="SUPFAM" id="SSF51998">
    <property type="entry name" value="PFL-like glycyl radical enzymes"/>
    <property type="match status" value="1"/>
</dbReference>
<protein>
    <recommendedName>
        <fullName evidence="2 9">Ribonucleoside-diphosphate reductase</fullName>
        <ecNumber evidence="2 9">1.17.4.1</ecNumber>
    </recommendedName>
</protein>
<keyword evidence="5 8" id="KW-0067">ATP-binding</keyword>
<evidence type="ECO:0000256" key="5">
    <source>
        <dbReference type="ARBA" id="ARBA00022840"/>
    </source>
</evidence>
<keyword evidence="4 8" id="KW-0547">Nucleotide-binding</keyword>
<dbReference type="UniPathway" id="UPA00326"/>
<evidence type="ECO:0000256" key="1">
    <source>
        <dbReference type="ARBA" id="ARBA00010406"/>
    </source>
</evidence>
<dbReference type="PROSITE" id="PS51161">
    <property type="entry name" value="ATP_CONE"/>
    <property type="match status" value="1"/>
</dbReference>
<comment type="similarity">
    <text evidence="1 9">Belongs to the ribonucleoside diphosphate reductase large chain family.</text>
</comment>
<comment type="function">
    <text evidence="9">Provides the precursors necessary for DNA synthesis. Catalyzes the biosynthesis of deoxyribonucleotides from the corresponding ribonucleotides.</text>
</comment>
<evidence type="ECO:0000256" key="4">
    <source>
        <dbReference type="ARBA" id="ARBA00022741"/>
    </source>
</evidence>
<dbReference type="InterPro" id="IPR000788">
    <property type="entry name" value="RNR_lg_C"/>
</dbReference>
<dbReference type="SUPFAM" id="SSF48168">
    <property type="entry name" value="R1 subunit of ribonucleotide reductase, N-terminal domain"/>
    <property type="match status" value="1"/>
</dbReference>
<dbReference type="Pfam" id="PF02867">
    <property type="entry name" value="Ribonuc_red_lgC"/>
    <property type="match status" value="1"/>
</dbReference>
<accession>A0A6J5LWE8</accession>
<dbReference type="InterPro" id="IPR039718">
    <property type="entry name" value="Rrm1"/>
</dbReference>
<evidence type="ECO:0000256" key="9">
    <source>
        <dbReference type="RuleBase" id="RU003410"/>
    </source>
</evidence>
<dbReference type="Pfam" id="PF03477">
    <property type="entry name" value="ATP-cone"/>
    <property type="match status" value="1"/>
</dbReference>
<feature type="domain" description="ATP-cone" evidence="10">
    <location>
        <begin position="4"/>
        <end position="100"/>
    </location>
</feature>
<evidence type="ECO:0000256" key="8">
    <source>
        <dbReference type="PROSITE-ProRule" id="PRU00492"/>
    </source>
</evidence>
<dbReference type="GO" id="GO:0004748">
    <property type="term" value="F:ribonucleoside-diphosphate reductase activity, thioredoxin disulfide as acceptor"/>
    <property type="evidence" value="ECO:0007669"/>
    <property type="project" value="UniProtKB-EC"/>
</dbReference>
<organism evidence="11">
    <name type="scientific">uncultured Caudovirales phage</name>
    <dbReference type="NCBI Taxonomy" id="2100421"/>
    <lineage>
        <taxon>Viruses</taxon>
        <taxon>Duplodnaviria</taxon>
        <taxon>Heunggongvirae</taxon>
        <taxon>Uroviricota</taxon>
        <taxon>Caudoviricetes</taxon>
        <taxon>Peduoviridae</taxon>
        <taxon>Maltschvirus</taxon>
        <taxon>Maltschvirus maltsch</taxon>
    </lineage>
</organism>
<keyword evidence="7 9" id="KW-0215">Deoxyribonucleotide synthesis</keyword>
<name>A0A6J5LWE8_9CAUD</name>
<proteinExistence type="inferred from homology"/>
<dbReference type="InterPro" id="IPR008926">
    <property type="entry name" value="RNR_R1-su_N"/>
</dbReference>
<evidence type="ECO:0000256" key="7">
    <source>
        <dbReference type="ARBA" id="ARBA00023116"/>
    </source>
</evidence>
<dbReference type="InterPro" id="IPR013509">
    <property type="entry name" value="RNR_lsu_N"/>
</dbReference>
<evidence type="ECO:0000313" key="11">
    <source>
        <dbReference type="EMBL" id="CAB4138152.1"/>
    </source>
</evidence>
<dbReference type="PANTHER" id="PTHR11573:SF6">
    <property type="entry name" value="RIBONUCLEOSIDE-DIPHOSPHATE REDUCTASE LARGE SUBUNIT"/>
    <property type="match status" value="1"/>
</dbReference>
<dbReference type="Pfam" id="PF00317">
    <property type="entry name" value="Ribonuc_red_lgN"/>
    <property type="match status" value="1"/>
</dbReference>
<keyword evidence="3" id="KW-0021">Allosteric enzyme</keyword>